<protein>
    <submittedName>
        <fullName evidence="2">Uncharacterized protein</fullName>
    </submittedName>
</protein>
<comment type="caution">
    <text evidence="2">The sequence shown here is derived from an EMBL/GenBank/DDBJ whole genome shotgun (WGS) entry which is preliminary data.</text>
</comment>
<organism evidence="2">
    <name type="scientific">marine sediment metagenome</name>
    <dbReference type="NCBI Taxonomy" id="412755"/>
    <lineage>
        <taxon>unclassified sequences</taxon>
        <taxon>metagenomes</taxon>
        <taxon>ecological metagenomes</taxon>
    </lineage>
</organism>
<keyword evidence="1" id="KW-0472">Membrane</keyword>
<accession>X1FP19</accession>
<proteinExistence type="predicted"/>
<keyword evidence="1" id="KW-0812">Transmembrane</keyword>
<evidence type="ECO:0000256" key="1">
    <source>
        <dbReference type="SAM" id="Phobius"/>
    </source>
</evidence>
<keyword evidence="1" id="KW-1133">Transmembrane helix</keyword>
<evidence type="ECO:0000313" key="2">
    <source>
        <dbReference type="EMBL" id="GAH34270.1"/>
    </source>
</evidence>
<feature type="transmembrane region" description="Helical" evidence="1">
    <location>
        <begin position="32"/>
        <end position="51"/>
    </location>
</feature>
<reference evidence="2" key="1">
    <citation type="journal article" date="2014" name="Front. Microbiol.">
        <title>High frequency of phylogenetically diverse reductive dehalogenase-homologous genes in deep subseafloor sedimentary metagenomes.</title>
        <authorList>
            <person name="Kawai M."/>
            <person name="Futagami T."/>
            <person name="Toyoda A."/>
            <person name="Takaki Y."/>
            <person name="Nishi S."/>
            <person name="Hori S."/>
            <person name="Arai W."/>
            <person name="Tsubouchi T."/>
            <person name="Morono Y."/>
            <person name="Uchiyama I."/>
            <person name="Ito T."/>
            <person name="Fujiyama A."/>
            <person name="Inagaki F."/>
            <person name="Takami H."/>
        </authorList>
    </citation>
    <scope>NUCLEOTIDE SEQUENCE</scope>
    <source>
        <strain evidence="2">Expedition CK06-06</strain>
    </source>
</reference>
<dbReference type="AlphaFoldDB" id="X1FP19"/>
<sequence>MSRDDYYNYDDYYTYNKRNGGDHRGRRRTNKLTFFVIGMILFIVVFMPFYGTTLRYYIGTSFRLVFDYLGNVFQTIGLAMLVIVFMKFLLYHKISPGGMTMGILLLYMGAFLTGGTLILFGATVYQPTNTPGFH</sequence>
<feature type="transmembrane region" description="Helical" evidence="1">
    <location>
        <begin position="103"/>
        <end position="125"/>
    </location>
</feature>
<dbReference type="EMBL" id="BARU01011877">
    <property type="protein sequence ID" value="GAH34270.1"/>
    <property type="molecule type" value="Genomic_DNA"/>
</dbReference>
<gene>
    <name evidence="2" type="ORF">S03H2_22145</name>
</gene>
<feature type="transmembrane region" description="Helical" evidence="1">
    <location>
        <begin position="71"/>
        <end position="91"/>
    </location>
</feature>
<name>X1FP19_9ZZZZ</name>